<gene>
    <name evidence="1" type="ORF">AB8998_01195</name>
</gene>
<keyword evidence="2" id="KW-1185">Reference proteome</keyword>
<evidence type="ECO:0000313" key="1">
    <source>
        <dbReference type="EMBL" id="MEY8013766.1"/>
    </source>
</evidence>
<dbReference type="EMBL" id="JBGEDP010000001">
    <property type="protein sequence ID" value="MEY8013766.1"/>
    <property type="molecule type" value="Genomic_DNA"/>
</dbReference>
<proteinExistence type="predicted"/>
<protein>
    <submittedName>
        <fullName evidence="1">Uncharacterized protein</fullName>
    </submittedName>
</protein>
<organism evidence="1 2">
    <name type="scientific">Mycobacterium servetii</name>
    <dbReference type="NCBI Taxonomy" id="3237418"/>
    <lineage>
        <taxon>Bacteria</taxon>
        <taxon>Bacillati</taxon>
        <taxon>Actinomycetota</taxon>
        <taxon>Actinomycetes</taxon>
        <taxon>Mycobacteriales</taxon>
        <taxon>Mycobacteriaceae</taxon>
        <taxon>Mycobacterium</taxon>
    </lineage>
</organism>
<name>A0ABV4BX23_9MYCO</name>
<evidence type="ECO:0000313" key="2">
    <source>
        <dbReference type="Proteomes" id="UP001564760"/>
    </source>
</evidence>
<dbReference type="Proteomes" id="UP001564760">
    <property type="component" value="Unassembled WGS sequence"/>
</dbReference>
<reference evidence="1 2" key="1">
    <citation type="submission" date="2024-08" db="EMBL/GenBank/DDBJ databases">
        <title>Mycobacterium servetensis sp. nov., a novel rapid-growing mycobacterial species recovered from a human patient in Zaragoza, Spain.</title>
        <authorList>
            <person name="Tristancho-Baro A.I."/>
            <person name="Buenestado-Serrano S."/>
            <person name="Garcia De Viedma D."/>
            <person name="Milagro-Beamonte A."/>
            <person name="Burillo N."/>
            <person name="Sanz S."/>
            <person name="Lopez-Calleja A.I."/>
            <person name="Penas-Utrilla D."/>
            <person name="Guardingo M."/>
            <person name="Garcia M.J."/>
            <person name="Vinuelas-Bayon J."/>
        </authorList>
    </citation>
    <scope>NUCLEOTIDE SEQUENCE [LARGE SCALE GENOMIC DNA]</scope>
    <source>
        <strain evidence="2">HUMS_12744610</strain>
    </source>
</reference>
<comment type="caution">
    <text evidence="1">The sequence shown here is derived from an EMBL/GenBank/DDBJ whole genome shotgun (WGS) entry which is preliminary data.</text>
</comment>
<sequence length="206" mass="22312">MPDTITDHLSAGQLADRAANAIHELNRRTHPTSKDLVYPADAAEIIATLAAMTGMLGQLLTQLTRWLAHQHRDGRLTLDSLSPQPDLASAMRALTSSLQHAIEQAQHTATELDTAHQHAAHLAAAQPATKRSKPQHQGPGPKFMQIGGAKTLDETQAAPAHTTIAPAGDAARSARHSRAHPYWYPLTRPCAEEIFGRCEFETPRAL</sequence>
<dbReference type="RefSeq" id="WP_369736425.1">
    <property type="nucleotide sequence ID" value="NZ_JBGEDP010000001.1"/>
</dbReference>
<accession>A0ABV4BX23</accession>